<accession>A0AAD1R934</accession>
<comment type="subcellular location">
    <subcellularLocation>
        <location evidence="1">Cell membrane</location>
        <topology evidence="1">Multi-pass membrane protein</topology>
    </subcellularLocation>
    <subcellularLocation>
        <location evidence="7">Membrane</location>
        <topology evidence="7">Multi-pass membrane protein</topology>
    </subcellularLocation>
</comment>
<keyword evidence="6 7" id="KW-0472">Membrane</keyword>
<organism evidence="9 10">
    <name type="scientific">Pelobates cultripes</name>
    <name type="common">Western spadefoot toad</name>
    <dbReference type="NCBI Taxonomy" id="61616"/>
    <lineage>
        <taxon>Eukaryota</taxon>
        <taxon>Metazoa</taxon>
        <taxon>Chordata</taxon>
        <taxon>Craniata</taxon>
        <taxon>Vertebrata</taxon>
        <taxon>Euteleostomi</taxon>
        <taxon>Amphibia</taxon>
        <taxon>Batrachia</taxon>
        <taxon>Anura</taxon>
        <taxon>Pelobatoidea</taxon>
        <taxon>Pelobatidae</taxon>
        <taxon>Pelobates</taxon>
    </lineage>
</organism>
<dbReference type="PANTHER" id="PTHR16024">
    <property type="entry name" value="XK-RELATED PROTEIN"/>
    <property type="match status" value="1"/>
</dbReference>
<proteinExistence type="inferred from homology"/>
<evidence type="ECO:0000256" key="6">
    <source>
        <dbReference type="ARBA" id="ARBA00023136"/>
    </source>
</evidence>
<keyword evidence="5 7" id="KW-1133">Transmembrane helix</keyword>
<evidence type="ECO:0000256" key="8">
    <source>
        <dbReference type="SAM" id="SignalP"/>
    </source>
</evidence>
<feature type="transmembrane region" description="Helical" evidence="7">
    <location>
        <begin position="265"/>
        <end position="284"/>
    </location>
</feature>
<sequence length="685" mass="75659">MAALAVSLVLYLAERGAECVVILHYFLSDQLLWAGWTLALLLPGCFIQVLSFLWYRSDGHSQCLTLSLVHFLQLGILKRHVDCFRSTSQCQGDNAELEKSLMKEGDLCVLRLLEALVQALPHSLLQVYIYLTLEHTDAYAVTSALASLLSLSWALVSYSRFLCLVKPGHLSMPWASLLCHLLWRMGMVGTRVMALAVFSRVYQFWVFAVAGAHWLVMSFWLVAQQTDVISNPCRWRLFNVFMGAVYVFCFINIKDGRSRYRVSIYYAIMLVENCVLLLLATDFLQEALGSIVKLTVTVMSGFFIGCAALIVFYTLLHPKSTEISQSFSKMAHVSRRARETSDEPALSSSVYWNSASVRETGKAFGNKELQKVHMAAENQESEAKNKELAIWMEFPNDHHHWMFLKLAMKTGNMSKISAAFLGMFAATECQPSLLHVDGKLQPPTFGTLECLGKMQTEKYVGSEGSPQEQSDYVTLENIRNEDMPETRAANGIPCEGGVGVADGGLVFGAQEEVDAASSPSSRSGVRDSATLYFSANMEGIAHTTKDSEPVPHLPDPGLKLHTDIKGDCGQGTAQKEELPVICVSPILSLAANSNFQRSIVLDVDSLGDESVLSEDDSETMENLLGKGGFHLLTTRGLPPSVRGRLIQEEKPCFTSTPKAQSTGLDIVLHADSKARRKLAQLTEKP</sequence>
<keyword evidence="10" id="KW-1185">Reference proteome</keyword>
<dbReference type="AlphaFoldDB" id="A0AAD1R934"/>
<dbReference type="PANTHER" id="PTHR16024:SF15">
    <property type="entry name" value="XK-RELATED PROTEIN 5"/>
    <property type="match status" value="1"/>
</dbReference>
<evidence type="ECO:0000256" key="2">
    <source>
        <dbReference type="ARBA" id="ARBA00008789"/>
    </source>
</evidence>
<feature type="transmembrane region" description="Helical" evidence="7">
    <location>
        <begin position="296"/>
        <end position="316"/>
    </location>
</feature>
<keyword evidence="4 7" id="KW-0812">Transmembrane</keyword>
<dbReference type="InterPro" id="IPR018629">
    <property type="entry name" value="XK-rel"/>
</dbReference>
<evidence type="ECO:0000256" key="3">
    <source>
        <dbReference type="ARBA" id="ARBA00022475"/>
    </source>
</evidence>
<name>A0AAD1R934_PELCU</name>
<protein>
    <recommendedName>
        <fullName evidence="7">XK-related protein</fullName>
    </recommendedName>
</protein>
<keyword evidence="8" id="KW-0732">Signal</keyword>
<feature type="transmembrane region" description="Helical" evidence="7">
    <location>
        <begin position="33"/>
        <end position="55"/>
    </location>
</feature>
<feature type="signal peptide" evidence="8">
    <location>
        <begin position="1"/>
        <end position="19"/>
    </location>
</feature>
<evidence type="ECO:0000313" key="10">
    <source>
        <dbReference type="Proteomes" id="UP001295444"/>
    </source>
</evidence>
<gene>
    <name evidence="9" type="ORF">PECUL_23A047525</name>
</gene>
<evidence type="ECO:0000256" key="7">
    <source>
        <dbReference type="RuleBase" id="RU910716"/>
    </source>
</evidence>
<dbReference type="InterPro" id="IPR050895">
    <property type="entry name" value="XK-related_scramblase"/>
</dbReference>
<dbReference type="EMBL" id="OW240913">
    <property type="protein sequence ID" value="CAH2245666.1"/>
    <property type="molecule type" value="Genomic_DNA"/>
</dbReference>
<evidence type="ECO:0000313" key="9">
    <source>
        <dbReference type="EMBL" id="CAH2245666.1"/>
    </source>
</evidence>
<feature type="chain" id="PRO_5041952990" description="XK-related protein" evidence="8">
    <location>
        <begin position="20"/>
        <end position="685"/>
    </location>
</feature>
<reference evidence="9" key="1">
    <citation type="submission" date="2022-03" db="EMBL/GenBank/DDBJ databases">
        <authorList>
            <person name="Alioto T."/>
            <person name="Alioto T."/>
            <person name="Gomez Garrido J."/>
        </authorList>
    </citation>
    <scope>NUCLEOTIDE SEQUENCE</scope>
</reference>
<evidence type="ECO:0000256" key="5">
    <source>
        <dbReference type="ARBA" id="ARBA00022989"/>
    </source>
</evidence>
<feature type="transmembrane region" description="Helical" evidence="7">
    <location>
        <begin position="235"/>
        <end position="253"/>
    </location>
</feature>
<evidence type="ECO:0000256" key="4">
    <source>
        <dbReference type="ARBA" id="ARBA00022692"/>
    </source>
</evidence>
<evidence type="ECO:0000256" key="1">
    <source>
        <dbReference type="ARBA" id="ARBA00004651"/>
    </source>
</evidence>
<dbReference type="Pfam" id="PF09815">
    <property type="entry name" value="XK-related"/>
    <property type="match status" value="1"/>
</dbReference>
<feature type="transmembrane region" description="Helical" evidence="7">
    <location>
        <begin position="204"/>
        <end position="223"/>
    </location>
</feature>
<dbReference type="Proteomes" id="UP001295444">
    <property type="component" value="Chromosome 02"/>
</dbReference>
<keyword evidence="3" id="KW-1003">Cell membrane</keyword>
<comment type="similarity">
    <text evidence="2 7">Belongs to the XK family.</text>
</comment>
<dbReference type="GO" id="GO:0005886">
    <property type="term" value="C:plasma membrane"/>
    <property type="evidence" value="ECO:0007669"/>
    <property type="project" value="UniProtKB-SubCell"/>
</dbReference>